<protein>
    <recommendedName>
        <fullName evidence="11">Oligopeptide transport system permease protein OppC</fullName>
    </recommendedName>
</protein>
<dbReference type="PANTHER" id="PTHR43386">
    <property type="entry name" value="OLIGOPEPTIDE TRANSPORT SYSTEM PERMEASE PROTEIN APPC"/>
    <property type="match status" value="1"/>
</dbReference>
<evidence type="ECO:0000256" key="1">
    <source>
        <dbReference type="ARBA" id="ARBA00004429"/>
    </source>
</evidence>
<feature type="domain" description="ABC transmembrane type-1" evidence="14">
    <location>
        <begin position="107"/>
        <end position="296"/>
    </location>
</feature>
<dbReference type="InterPro" id="IPR050366">
    <property type="entry name" value="BP-dependent_transpt_permease"/>
</dbReference>
<dbReference type="EMBL" id="FUYE01000009">
    <property type="protein sequence ID" value="SKA99428.1"/>
    <property type="molecule type" value="Genomic_DNA"/>
</dbReference>
<dbReference type="Pfam" id="PF12911">
    <property type="entry name" value="OppC_N"/>
    <property type="match status" value="1"/>
</dbReference>
<comment type="subcellular location">
    <subcellularLocation>
        <location evidence="1">Cell inner membrane</location>
        <topology evidence="1">Multi-pass membrane protein</topology>
    </subcellularLocation>
    <subcellularLocation>
        <location evidence="12">Cell membrane</location>
        <topology evidence="12">Multi-pass membrane protein</topology>
    </subcellularLocation>
</comment>
<proteinExistence type="inferred from homology"/>
<feature type="transmembrane region" description="Helical" evidence="12">
    <location>
        <begin position="146"/>
        <end position="165"/>
    </location>
</feature>
<keyword evidence="3" id="KW-1003">Cell membrane</keyword>
<dbReference type="GO" id="GO:0055085">
    <property type="term" value="P:transmembrane transport"/>
    <property type="evidence" value="ECO:0007669"/>
    <property type="project" value="InterPro"/>
</dbReference>
<gene>
    <name evidence="15" type="ORF">SAMN02745166_02938</name>
</gene>
<dbReference type="InterPro" id="IPR025966">
    <property type="entry name" value="OppC_N"/>
</dbReference>
<dbReference type="Pfam" id="PF00528">
    <property type="entry name" value="BPD_transp_1"/>
    <property type="match status" value="1"/>
</dbReference>
<reference evidence="16" key="1">
    <citation type="submission" date="2017-02" db="EMBL/GenBank/DDBJ databases">
        <authorList>
            <person name="Varghese N."/>
            <person name="Submissions S."/>
        </authorList>
    </citation>
    <scope>NUCLEOTIDE SEQUENCE [LARGE SCALE GENOMIC DNA]</scope>
    <source>
        <strain evidence="16">ATCC 700200</strain>
    </source>
</reference>
<dbReference type="Gene3D" id="1.10.3720.10">
    <property type="entry name" value="MetI-like"/>
    <property type="match status" value="1"/>
</dbReference>
<sequence length="311" mass="33315">MSEVNPSHEALLASPSTEGTEPNPTLGVTSESPGQRAWRRLIRSRVTVAAMIFLGLLITICTVGPSFSPYDQSQQDLELQAVGPVPAHWLGTDTLGRDLLTRILFGGRISLLVGILATAVASVIGVGYGLIAGLSSRRVDAVMMRLVDVLYAFPFITFVIILVVIFGREFWLIFLAIGAVEWLTMARVVRGQVLALKNLEFVLAARASGAGFLHILIKHMLPNVLGPVIIYASLTVPGVMLLEATLSFLGLGIQPPDASWGVLIREGADNMETYPWMLIGPGVFFSATLLALNLIGDALRDALDPKSGAGE</sequence>
<evidence type="ECO:0000313" key="15">
    <source>
        <dbReference type="EMBL" id="SKA99428.1"/>
    </source>
</evidence>
<evidence type="ECO:0000256" key="11">
    <source>
        <dbReference type="ARBA" id="ARBA00072251"/>
    </source>
</evidence>
<feature type="transmembrane region" description="Helical" evidence="12">
    <location>
        <begin position="229"/>
        <end position="253"/>
    </location>
</feature>
<keyword evidence="7" id="KW-0653">Protein transport</keyword>
<evidence type="ECO:0000256" key="12">
    <source>
        <dbReference type="RuleBase" id="RU363032"/>
    </source>
</evidence>
<dbReference type="InterPro" id="IPR000515">
    <property type="entry name" value="MetI-like"/>
</dbReference>
<dbReference type="CDD" id="cd06261">
    <property type="entry name" value="TM_PBP2"/>
    <property type="match status" value="1"/>
</dbReference>
<keyword evidence="2 12" id="KW-0813">Transport</keyword>
<feature type="transmembrane region" description="Helical" evidence="12">
    <location>
        <begin position="109"/>
        <end position="134"/>
    </location>
</feature>
<accession>A0A1T4YD18</accession>
<evidence type="ECO:0000256" key="7">
    <source>
        <dbReference type="ARBA" id="ARBA00022927"/>
    </source>
</evidence>
<dbReference type="InterPro" id="IPR035906">
    <property type="entry name" value="MetI-like_sf"/>
</dbReference>
<evidence type="ECO:0000256" key="4">
    <source>
        <dbReference type="ARBA" id="ARBA00022519"/>
    </source>
</evidence>
<evidence type="ECO:0000259" key="14">
    <source>
        <dbReference type="PROSITE" id="PS50928"/>
    </source>
</evidence>
<evidence type="ECO:0000256" key="3">
    <source>
        <dbReference type="ARBA" id="ARBA00022475"/>
    </source>
</evidence>
<evidence type="ECO:0000313" key="16">
    <source>
        <dbReference type="Proteomes" id="UP000190774"/>
    </source>
</evidence>
<dbReference type="GO" id="GO:0015031">
    <property type="term" value="P:protein transport"/>
    <property type="evidence" value="ECO:0007669"/>
    <property type="project" value="UniProtKB-KW"/>
</dbReference>
<evidence type="ECO:0000256" key="9">
    <source>
        <dbReference type="ARBA" id="ARBA00023136"/>
    </source>
</evidence>
<evidence type="ECO:0000256" key="10">
    <source>
        <dbReference type="ARBA" id="ARBA00024202"/>
    </source>
</evidence>
<dbReference type="AlphaFoldDB" id="A0A1T4YD18"/>
<feature type="region of interest" description="Disordered" evidence="13">
    <location>
        <begin position="1"/>
        <end position="32"/>
    </location>
</feature>
<keyword evidence="6" id="KW-0571">Peptide transport</keyword>
<feature type="transmembrane region" description="Helical" evidence="12">
    <location>
        <begin position="46"/>
        <end position="67"/>
    </location>
</feature>
<dbReference type="STRING" id="48467.SAMN02745166_02938"/>
<evidence type="ECO:0000256" key="6">
    <source>
        <dbReference type="ARBA" id="ARBA00022856"/>
    </source>
</evidence>
<feature type="transmembrane region" description="Helical" evidence="12">
    <location>
        <begin position="274"/>
        <end position="295"/>
    </location>
</feature>
<evidence type="ECO:0000256" key="5">
    <source>
        <dbReference type="ARBA" id="ARBA00022692"/>
    </source>
</evidence>
<dbReference type="GO" id="GO:0015833">
    <property type="term" value="P:peptide transport"/>
    <property type="evidence" value="ECO:0007669"/>
    <property type="project" value="UniProtKB-KW"/>
</dbReference>
<dbReference type="PANTHER" id="PTHR43386:SF2">
    <property type="entry name" value="OLIGOPEPTIDE TRANSPORT SYSTEM PERMEASE PROTEIN OPPC"/>
    <property type="match status" value="1"/>
</dbReference>
<comment type="similarity">
    <text evidence="10">Belongs to the binding-protein-dependent transport system permease family. OppBC subfamily.</text>
</comment>
<organism evidence="15 16">
    <name type="scientific">Prosthecobacter debontii</name>
    <dbReference type="NCBI Taxonomy" id="48467"/>
    <lineage>
        <taxon>Bacteria</taxon>
        <taxon>Pseudomonadati</taxon>
        <taxon>Verrucomicrobiota</taxon>
        <taxon>Verrucomicrobiia</taxon>
        <taxon>Verrucomicrobiales</taxon>
        <taxon>Verrucomicrobiaceae</taxon>
        <taxon>Prosthecobacter</taxon>
    </lineage>
</organism>
<feature type="compositionally biased region" description="Polar residues" evidence="13">
    <location>
        <begin position="14"/>
        <end position="32"/>
    </location>
</feature>
<dbReference type="PROSITE" id="PS50928">
    <property type="entry name" value="ABC_TM1"/>
    <property type="match status" value="1"/>
</dbReference>
<name>A0A1T4YD18_9BACT</name>
<evidence type="ECO:0000256" key="2">
    <source>
        <dbReference type="ARBA" id="ARBA00022448"/>
    </source>
</evidence>
<dbReference type="RefSeq" id="WP_078814116.1">
    <property type="nucleotide sequence ID" value="NZ_FUYE01000009.1"/>
</dbReference>
<evidence type="ECO:0000256" key="8">
    <source>
        <dbReference type="ARBA" id="ARBA00022989"/>
    </source>
</evidence>
<keyword evidence="4" id="KW-0997">Cell inner membrane</keyword>
<dbReference type="Proteomes" id="UP000190774">
    <property type="component" value="Unassembled WGS sequence"/>
</dbReference>
<feature type="transmembrane region" description="Helical" evidence="12">
    <location>
        <begin position="171"/>
        <end position="189"/>
    </location>
</feature>
<keyword evidence="8 12" id="KW-1133">Transmembrane helix</keyword>
<keyword evidence="5 12" id="KW-0812">Transmembrane</keyword>
<evidence type="ECO:0000256" key="13">
    <source>
        <dbReference type="SAM" id="MobiDB-lite"/>
    </source>
</evidence>
<dbReference type="GO" id="GO:0005886">
    <property type="term" value="C:plasma membrane"/>
    <property type="evidence" value="ECO:0007669"/>
    <property type="project" value="UniProtKB-SubCell"/>
</dbReference>
<dbReference type="SUPFAM" id="SSF161098">
    <property type="entry name" value="MetI-like"/>
    <property type="match status" value="1"/>
</dbReference>
<keyword evidence="16" id="KW-1185">Reference proteome</keyword>
<dbReference type="OrthoDB" id="9783218at2"/>
<keyword evidence="9 12" id="KW-0472">Membrane</keyword>